<dbReference type="OrthoDB" id="3625606at2759"/>
<evidence type="ECO:0000313" key="3">
    <source>
        <dbReference type="EMBL" id="KAJ4328464.1"/>
    </source>
</evidence>
<protein>
    <submittedName>
        <fullName evidence="3">Uncharacterized protein</fullName>
    </submittedName>
</protein>
<comment type="caution">
    <text evidence="3">The sequence shown here is derived from an EMBL/GenBank/DDBJ whole genome shotgun (WGS) entry which is preliminary data.</text>
</comment>
<feature type="compositionally biased region" description="Basic and acidic residues" evidence="1">
    <location>
        <begin position="257"/>
        <end position="272"/>
    </location>
</feature>
<dbReference type="EMBL" id="JAPEUR010000011">
    <property type="protein sequence ID" value="KAJ4328464.1"/>
    <property type="molecule type" value="Genomic_DNA"/>
</dbReference>
<evidence type="ECO:0000256" key="1">
    <source>
        <dbReference type="SAM" id="MobiDB-lite"/>
    </source>
</evidence>
<dbReference type="AlphaFoldDB" id="A0A9W8WLR6"/>
<gene>
    <name evidence="3" type="ORF">N0V84_001148</name>
</gene>
<dbReference type="PROSITE" id="PS51257">
    <property type="entry name" value="PROKAR_LIPOPROTEIN"/>
    <property type="match status" value="1"/>
</dbReference>
<accession>A0A9W8WLR6</accession>
<feature type="region of interest" description="Disordered" evidence="1">
    <location>
        <begin position="222"/>
        <end position="278"/>
    </location>
</feature>
<feature type="signal peptide" evidence="2">
    <location>
        <begin position="1"/>
        <end position="18"/>
    </location>
</feature>
<keyword evidence="4" id="KW-1185">Reference proteome</keyword>
<sequence length="278" mass="31653">MLQLKIVICVLVAGVAGAACLLVHNSEEQEDQNTQFFDDKGHDGLEEQEGESSDQKSPDSSEDTTQGEPVWLLRHIDDEGHPRQWALYMFGRVYELRVVRNAPLRYSIICSPRLEAHVTDGVRMYPRTGFHHLSPERPCVGGTPESHMTYYLRGCYICKVGRTRLTPDQVQQAFDRVKVDFGVFIATFLCQSFLDKFLRKIIARKDRAPRRKKSIRQVISGKRLTMLDPKPRKRPRRTQVNNHGGLFQAPETPVLESQKKPDPTEHGHHAKDGSINVG</sequence>
<feature type="chain" id="PRO_5040793565" evidence="2">
    <location>
        <begin position="19"/>
        <end position="278"/>
    </location>
</feature>
<dbReference type="Proteomes" id="UP001140502">
    <property type="component" value="Unassembled WGS sequence"/>
</dbReference>
<name>A0A9W8WLR6_9HYPO</name>
<evidence type="ECO:0000313" key="4">
    <source>
        <dbReference type="Proteomes" id="UP001140502"/>
    </source>
</evidence>
<reference evidence="3" key="1">
    <citation type="submission" date="2022-10" db="EMBL/GenBank/DDBJ databases">
        <title>Tapping the CABI collections for fungal endophytes: first genome assemblies for Collariella, Neodidymelliopsis, Ascochyta clinopodiicola, Didymella pomorum, Didymosphaeria variabile, Neocosmospora piperis and Neocucurbitaria cava.</title>
        <authorList>
            <person name="Hill R."/>
        </authorList>
    </citation>
    <scope>NUCLEOTIDE SEQUENCE</scope>
    <source>
        <strain evidence="3">IMI 366586</strain>
    </source>
</reference>
<evidence type="ECO:0000256" key="2">
    <source>
        <dbReference type="SAM" id="SignalP"/>
    </source>
</evidence>
<feature type="region of interest" description="Disordered" evidence="1">
    <location>
        <begin position="35"/>
        <end position="66"/>
    </location>
</feature>
<proteinExistence type="predicted"/>
<keyword evidence="2" id="KW-0732">Signal</keyword>
<organism evidence="3 4">
    <name type="scientific">Fusarium piperis</name>
    <dbReference type="NCBI Taxonomy" id="1435070"/>
    <lineage>
        <taxon>Eukaryota</taxon>
        <taxon>Fungi</taxon>
        <taxon>Dikarya</taxon>
        <taxon>Ascomycota</taxon>
        <taxon>Pezizomycotina</taxon>
        <taxon>Sordariomycetes</taxon>
        <taxon>Hypocreomycetidae</taxon>
        <taxon>Hypocreales</taxon>
        <taxon>Nectriaceae</taxon>
        <taxon>Fusarium</taxon>
        <taxon>Fusarium solani species complex</taxon>
    </lineage>
</organism>